<reference evidence="5 6" key="1">
    <citation type="journal article" date="2019" name="Sci. Rep.">
        <title>A high-quality genome of Eragrostis curvula grass provides insights into Poaceae evolution and supports new strategies to enhance forage quality.</title>
        <authorList>
            <person name="Carballo J."/>
            <person name="Santos B.A.C.M."/>
            <person name="Zappacosta D."/>
            <person name="Garbus I."/>
            <person name="Selva J.P."/>
            <person name="Gallo C.A."/>
            <person name="Diaz A."/>
            <person name="Albertini E."/>
            <person name="Caccamo M."/>
            <person name="Echenique V."/>
        </authorList>
    </citation>
    <scope>NUCLEOTIDE SEQUENCE [LARGE SCALE GENOMIC DNA]</scope>
    <source>
        <strain evidence="6">cv. Victoria</strain>
        <tissue evidence="5">Leaf</tissue>
    </source>
</reference>
<gene>
    <name evidence="5" type="ORF">EJB05_13891</name>
    <name evidence="4" type="ORF">EJB05_45074</name>
</gene>
<dbReference type="InterPro" id="IPR055411">
    <property type="entry name" value="LRR_FXL15/At3g58940/PEG3-like"/>
</dbReference>
<dbReference type="Gramene" id="TVU40427">
    <property type="protein sequence ID" value="TVU40427"/>
    <property type="gene ID" value="EJB05_13891"/>
</dbReference>
<dbReference type="Gene3D" id="1.20.1280.50">
    <property type="match status" value="1"/>
</dbReference>
<organism evidence="5 6">
    <name type="scientific">Eragrostis curvula</name>
    <name type="common">weeping love grass</name>
    <dbReference type="NCBI Taxonomy" id="38414"/>
    <lineage>
        <taxon>Eukaryota</taxon>
        <taxon>Viridiplantae</taxon>
        <taxon>Streptophyta</taxon>
        <taxon>Embryophyta</taxon>
        <taxon>Tracheophyta</taxon>
        <taxon>Spermatophyta</taxon>
        <taxon>Magnoliopsida</taxon>
        <taxon>Liliopsida</taxon>
        <taxon>Poales</taxon>
        <taxon>Poaceae</taxon>
        <taxon>PACMAD clade</taxon>
        <taxon>Chloridoideae</taxon>
        <taxon>Eragrostideae</taxon>
        <taxon>Eragrostidinae</taxon>
        <taxon>Eragrostis</taxon>
    </lineage>
</organism>
<evidence type="ECO:0000313" key="6">
    <source>
        <dbReference type="Proteomes" id="UP000324897"/>
    </source>
</evidence>
<evidence type="ECO:0000313" key="4">
    <source>
        <dbReference type="EMBL" id="TVU11486.1"/>
    </source>
</evidence>
<evidence type="ECO:0000313" key="5">
    <source>
        <dbReference type="EMBL" id="TVU40427.1"/>
    </source>
</evidence>
<dbReference type="InterPro" id="IPR001810">
    <property type="entry name" value="F-box_dom"/>
</dbReference>
<dbReference type="CDD" id="cd22160">
    <property type="entry name" value="F-box_AtFBL13-like"/>
    <property type="match status" value="1"/>
</dbReference>
<protein>
    <recommendedName>
        <fullName evidence="7">F-box domain-containing protein</fullName>
    </recommendedName>
</protein>
<keyword evidence="6" id="KW-1185">Reference proteome</keyword>
<dbReference type="Pfam" id="PF24758">
    <property type="entry name" value="LRR_At5g56370"/>
    <property type="match status" value="2"/>
</dbReference>
<feature type="domain" description="F-box/LRR-repeat protein 15/At3g58940/PEG3-like LRR" evidence="3">
    <location>
        <begin position="206"/>
        <end position="283"/>
    </location>
</feature>
<dbReference type="Pfam" id="PF00646">
    <property type="entry name" value="F-box"/>
    <property type="match status" value="1"/>
</dbReference>
<comment type="caution">
    <text evidence="5">The sequence shown here is derived from an EMBL/GenBank/DDBJ whole genome shotgun (WGS) entry which is preliminary data.</text>
</comment>
<dbReference type="Gramene" id="TVU11486">
    <property type="protein sequence ID" value="TVU11486"/>
    <property type="gene ID" value="EJB05_45074"/>
</dbReference>
<evidence type="ECO:0000259" key="2">
    <source>
        <dbReference type="Pfam" id="PF08387"/>
    </source>
</evidence>
<feature type="domain" description="F-box" evidence="1">
    <location>
        <begin position="18"/>
        <end position="58"/>
    </location>
</feature>
<sequence length="414" mass="46883">MAMATRDQRRRLEEDDLISRLPDAILGEIISLLPTIDGACTQAVSSRWRHLWSSAPLNLDLHEHPPTWRRIPFSDISGILSAHSGPGRRFAVPMRYFVYNKDPAATMDDWLRFPALDNLQEIEFHLGGGPYGFPPHPPLPAALRRFSATLRVASFGGCNFPDGALHLPLVKQLSLLNVGIAEESLNALFDGCPVLESLLLTQDMDTAMVISVISAPSLRILGQLPVDKPRLEFGTTTFQGSHVVKSMTPVNNVKVLALTHMYLSLDSVINFMKCLPCLEKLYIKMSKTYETEEPAERNAWCRKYRNITSSLDISLKEIVLTTYRGNKAHVNFAKFFVLNARVLESMVLDVHIKNDNIEWIERQQRLLQITSRASRDARFDFVSHLGRPKREKSWYGQVHNLSMADPFVGFDKWT</sequence>
<evidence type="ECO:0008006" key="7">
    <source>
        <dbReference type="Google" id="ProtNLM"/>
    </source>
</evidence>
<evidence type="ECO:0000259" key="3">
    <source>
        <dbReference type="Pfam" id="PF24758"/>
    </source>
</evidence>
<dbReference type="InterPro" id="IPR006566">
    <property type="entry name" value="FBD"/>
</dbReference>
<feature type="non-terminal residue" evidence="5">
    <location>
        <position position="1"/>
    </location>
</feature>
<dbReference type="PANTHER" id="PTHR32141">
    <property type="match status" value="1"/>
</dbReference>
<dbReference type="Pfam" id="PF08387">
    <property type="entry name" value="FBD"/>
    <property type="match status" value="1"/>
</dbReference>
<dbReference type="EMBL" id="RWGY01000007">
    <property type="protein sequence ID" value="TVU40427.1"/>
    <property type="molecule type" value="Genomic_DNA"/>
</dbReference>
<name>A0A5J9VXS3_9POAL</name>
<dbReference type="InterPro" id="IPR053781">
    <property type="entry name" value="F-box_AtFBL13-like"/>
</dbReference>
<dbReference type="SUPFAM" id="SSF81383">
    <property type="entry name" value="F-box domain"/>
    <property type="match status" value="1"/>
</dbReference>
<dbReference type="OrthoDB" id="612216at2759"/>
<accession>A0A5J9VXS3</accession>
<dbReference type="InterPro" id="IPR055302">
    <property type="entry name" value="F-box_dom-containing"/>
</dbReference>
<dbReference type="SUPFAM" id="SSF52047">
    <property type="entry name" value="RNI-like"/>
    <property type="match status" value="1"/>
</dbReference>
<feature type="domain" description="FBD" evidence="2">
    <location>
        <begin position="311"/>
        <end position="348"/>
    </location>
</feature>
<feature type="domain" description="F-box/LRR-repeat protein 15/At3g58940/PEG3-like LRR" evidence="3">
    <location>
        <begin position="107"/>
        <end position="203"/>
    </location>
</feature>
<dbReference type="Proteomes" id="UP000324897">
    <property type="component" value="Chromosome 3"/>
</dbReference>
<dbReference type="Proteomes" id="UP000324897">
    <property type="component" value="Chromosome 4"/>
</dbReference>
<dbReference type="PANTHER" id="PTHR32141:SF168">
    <property type="entry name" value="OS12G0595200 PROTEIN"/>
    <property type="match status" value="1"/>
</dbReference>
<dbReference type="AlphaFoldDB" id="A0A5J9VXS3"/>
<proteinExistence type="predicted"/>
<dbReference type="EMBL" id="RWGY01000039">
    <property type="protein sequence ID" value="TVU11486.1"/>
    <property type="molecule type" value="Genomic_DNA"/>
</dbReference>
<dbReference type="InterPro" id="IPR036047">
    <property type="entry name" value="F-box-like_dom_sf"/>
</dbReference>
<evidence type="ECO:0000259" key="1">
    <source>
        <dbReference type="Pfam" id="PF00646"/>
    </source>
</evidence>